<evidence type="ECO:0000313" key="1">
    <source>
        <dbReference type="EMBL" id="KFN51424.1"/>
    </source>
</evidence>
<dbReference type="RefSeq" id="WP_043801232.1">
    <property type="nucleotide sequence ID" value="NZ_AVCH01000071.1"/>
</dbReference>
<protein>
    <submittedName>
        <fullName evidence="1">Uncharacterized protein</fullName>
    </submittedName>
</protein>
<dbReference type="EMBL" id="AVCH01000071">
    <property type="protein sequence ID" value="KFN51424.1"/>
    <property type="molecule type" value="Genomic_DNA"/>
</dbReference>
<dbReference type="Proteomes" id="UP000029392">
    <property type="component" value="Unassembled WGS sequence"/>
</dbReference>
<gene>
    <name evidence="1" type="ORF">N790_14780</name>
</gene>
<accession>A0A091BKV5</accession>
<comment type="caution">
    <text evidence="1">The sequence shown here is derived from an EMBL/GenBank/DDBJ whole genome shotgun (WGS) entry which is preliminary data.</text>
</comment>
<evidence type="ECO:0000313" key="2">
    <source>
        <dbReference type="Proteomes" id="UP000029392"/>
    </source>
</evidence>
<organism evidence="1 2">
    <name type="scientific">Arenimonas malthae CC-JY-1</name>
    <dbReference type="NCBI Taxonomy" id="1384054"/>
    <lineage>
        <taxon>Bacteria</taxon>
        <taxon>Pseudomonadati</taxon>
        <taxon>Pseudomonadota</taxon>
        <taxon>Gammaproteobacteria</taxon>
        <taxon>Lysobacterales</taxon>
        <taxon>Lysobacteraceae</taxon>
        <taxon>Arenimonas</taxon>
    </lineage>
</organism>
<sequence>MIFAVDTDDMSLLLFDSAEEAVAHCEGIDVEEGVWLFWDDLGKALEPDWLTPNFHSRFVVGSGKYQLAPAPQRPTLLQVLPEIRFIQGNLAFPTIAAVEAHLAKAVSVQQHGA</sequence>
<proteinExistence type="predicted"/>
<reference evidence="1 2" key="1">
    <citation type="submission" date="2013-09" db="EMBL/GenBank/DDBJ databases">
        <title>Genome sequencing of Arenimonas malthae.</title>
        <authorList>
            <person name="Chen F."/>
            <person name="Wang G."/>
        </authorList>
    </citation>
    <scope>NUCLEOTIDE SEQUENCE [LARGE SCALE GENOMIC DNA]</scope>
    <source>
        <strain evidence="1 2">CC-JY-1</strain>
    </source>
</reference>
<keyword evidence="2" id="KW-1185">Reference proteome</keyword>
<name>A0A091BKV5_9GAMM</name>
<dbReference type="AlphaFoldDB" id="A0A091BKV5"/>